<dbReference type="Proteomes" id="UP000216021">
    <property type="component" value="Unassembled WGS sequence"/>
</dbReference>
<evidence type="ECO:0000256" key="5">
    <source>
        <dbReference type="ARBA" id="ARBA00023002"/>
    </source>
</evidence>
<dbReference type="SUPFAM" id="SSF46548">
    <property type="entry name" value="alpha-helical ferredoxin"/>
    <property type="match status" value="2"/>
</dbReference>
<dbReference type="EMBL" id="MOXD01000005">
    <property type="protein sequence ID" value="OMQ22859.1"/>
    <property type="molecule type" value="Genomic_DNA"/>
</dbReference>
<dbReference type="SUPFAM" id="SSF51395">
    <property type="entry name" value="FMN-linked oxidoreductases"/>
    <property type="match status" value="1"/>
</dbReference>
<dbReference type="SUPFAM" id="SSF51971">
    <property type="entry name" value="Nucleotide-binding domain"/>
    <property type="match status" value="1"/>
</dbReference>
<keyword evidence="4" id="KW-0479">Metal-binding</keyword>
<evidence type="ECO:0000256" key="1">
    <source>
        <dbReference type="ARBA" id="ARBA00001917"/>
    </source>
</evidence>
<keyword evidence="3" id="KW-0288">FMN</keyword>
<evidence type="ECO:0000256" key="11">
    <source>
        <dbReference type="ARBA" id="ARBA00048792"/>
    </source>
</evidence>
<dbReference type="AlphaFoldDB" id="A0A1S8CKH7"/>
<comment type="function">
    <text evidence="12">Involved in pyrimidine base degradation. Catalyzes physiologically the reduction of uracil to 5,6-dihydrouracil (DHU) by using NADH as a specific cosubstrate. It also catalyzes the reverse reaction and the reduction of thymine to 5,6-dihydrothymine (DHT).</text>
</comment>
<evidence type="ECO:0000256" key="14">
    <source>
        <dbReference type="ARBA" id="ARBA00049728"/>
    </source>
</evidence>
<dbReference type="PANTHER" id="PTHR43073:SF2">
    <property type="entry name" value="DIHYDROPYRIMIDINE DEHYDROGENASE [NADP(+)]"/>
    <property type="match status" value="1"/>
</dbReference>
<dbReference type="PROSITE" id="PS00198">
    <property type="entry name" value="4FE4S_FER_1"/>
    <property type="match status" value="1"/>
</dbReference>
<evidence type="ECO:0000256" key="10">
    <source>
        <dbReference type="ARBA" id="ARBA00047685"/>
    </source>
</evidence>
<dbReference type="NCBIfam" id="TIGR03315">
    <property type="entry name" value="Se_ygfK"/>
    <property type="match status" value="1"/>
</dbReference>
<evidence type="ECO:0000313" key="17">
    <source>
        <dbReference type="Proteomes" id="UP000216021"/>
    </source>
</evidence>
<dbReference type="InterPro" id="IPR017896">
    <property type="entry name" value="4Fe4S_Fe-S-bd"/>
</dbReference>
<evidence type="ECO:0000259" key="15">
    <source>
        <dbReference type="PROSITE" id="PS51379"/>
    </source>
</evidence>
<dbReference type="InterPro" id="IPR017900">
    <property type="entry name" value="4Fe4S_Fe_S_CS"/>
</dbReference>
<keyword evidence="17" id="KW-1185">Reference proteome</keyword>
<keyword evidence="5" id="KW-0560">Oxidoreductase</keyword>
<dbReference type="Gene3D" id="1.10.1060.10">
    <property type="entry name" value="Alpha-helical ferredoxin"/>
    <property type="match status" value="1"/>
</dbReference>
<evidence type="ECO:0000256" key="3">
    <source>
        <dbReference type="ARBA" id="ARBA00022643"/>
    </source>
</evidence>
<keyword evidence="6" id="KW-0408">Iron</keyword>
<comment type="catalytic activity">
    <reaction evidence="11">
        <text>5,6-dihydrouracil + NAD(+) = uracil + NADH + H(+)</text>
        <dbReference type="Rhea" id="RHEA:20189"/>
        <dbReference type="ChEBI" id="CHEBI:15378"/>
        <dbReference type="ChEBI" id="CHEBI:15901"/>
        <dbReference type="ChEBI" id="CHEBI:17568"/>
        <dbReference type="ChEBI" id="CHEBI:57540"/>
        <dbReference type="ChEBI" id="CHEBI:57945"/>
        <dbReference type="EC" id="1.3.1.1"/>
    </reaction>
</comment>
<name>A0A1S8CKH7_9GAMM</name>
<comment type="caution">
    <text evidence="16">The sequence shown here is derived from an EMBL/GenBank/DDBJ whole genome shotgun (WGS) entry which is preliminary data.</text>
</comment>
<dbReference type="PROSITE" id="PS51379">
    <property type="entry name" value="4FE4S_FER_2"/>
    <property type="match status" value="1"/>
</dbReference>
<dbReference type="RefSeq" id="WP_076942147.1">
    <property type="nucleotide sequence ID" value="NZ_MOXD01000005.1"/>
</dbReference>
<dbReference type="Pfam" id="PF07992">
    <property type="entry name" value="Pyr_redox_2"/>
    <property type="match status" value="1"/>
</dbReference>
<dbReference type="InterPro" id="IPR036188">
    <property type="entry name" value="FAD/NAD-bd_sf"/>
</dbReference>
<sequence>MGDIMRPVPFKALLTRIFEEYHENRSIFGIPEQQFYRKHDDRQIKVFNESCETPLGPAAGPHTQLAQNIIVAWLTGGRFIELKTVQILDRLEIEKPCIDAEDECFNTEWSTEFTLLKAYDEYLKAWFALHLLEAMFDPRAKGESKSFIFNMSVGYNLDGIKQPPMQEFIHNMINSAQQPKYAEYAKVLGEWVNNDDFITRFDLSAQRSLLSQLPSTIPAQLVSGITLSTMHGCPPNEIEAICRYMLEEKHLNTFVKLNPTLLGYPRVRAILDTCGFDYIGLKEESFEHDLKLDQAVAMLRRLVALGKQHQLGFGVKLTNTLGTINHKGALPGEEMYMSGRALFPLSINVAAVLSREFNGELPISYSGGASKFNIRDIFETGIRPITMATDLLKPGGYLRQTECLRELEQSACWQMTRIDVAKLEALAEKAVSMEYTQKHWKAQDSIDAGGPLPMIDCYVAPCVTACAIKQDIPEYIRLLGEQRYADALELIYQRNALPAITGHICDHQCQYNCTRIDYDSALNIRELKKVALEKGWDEYQRRWHKPAGSGSKHPVAILGAGPAGLSAGYFLARAGYQVTLFEREPNAGGVVKNIIPHFRIPAEAIEHDIEFVAAHGVKFVYDCDPELTVDKLQQQGFDYVFIGIGTDKNSGVKLAGDNRNVYKSLPFLRNFNQGKPMNLGKHVAVVGAGNTAMDCARAALKVPGVQEVTVLYRRTLNEMPAYREEYLEAVEDQVKFMFLTNPEHFAANGTLTARVMALGEPDEQGRRRPVPTEQTLTLQFDALITAIGEQADEEVLRKLGVPLDAAGYPQVNTVTGETTRPNVFLIGDVQRGPSSIVAAIGSARSAAETVLARENVKTHHQDKYWSNVDPVEVYRRKGVIAVSVVDKTDREAFVAQEAQRCLECNYVCSKCVDVCPNRANVSIAIPGFRDRFQTLHLDAYCNECGNCAQFCPWQGKPYKDKVTVFNLPQDFANSTNAGFLVNGQQVSVRQGENVYQLQIGDNGQIRQVPQELEAMCHIINHVYAHHHYLLGQVEA</sequence>
<dbReference type="InterPro" id="IPR017701">
    <property type="entry name" value="Se_rdtase_YgfK"/>
</dbReference>
<dbReference type="Gene3D" id="3.50.50.60">
    <property type="entry name" value="FAD/NAD(P)-binding domain"/>
    <property type="match status" value="3"/>
</dbReference>
<feature type="domain" description="4Fe-4S ferredoxin-type" evidence="15">
    <location>
        <begin position="931"/>
        <end position="961"/>
    </location>
</feature>
<comment type="cofactor">
    <cofactor evidence="1">
        <name>FMN</name>
        <dbReference type="ChEBI" id="CHEBI:58210"/>
    </cofactor>
</comment>
<evidence type="ECO:0000256" key="12">
    <source>
        <dbReference type="ARBA" id="ARBA00049578"/>
    </source>
</evidence>
<evidence type="ECO:0000256" key="13">
    <source>
        <dbReference type="ARBA" id="ARBA00049714"/>
    </source>
</evidence>
<dbReference type="STRING" id="2034155.BMI79_10480"/>
<keyword evidence="2" id="KW-0285">Flavoprotein</keyword>
<gene>
    <name evidence="16" type="ORF">BMI79_10480</name>
</gene>
<dbReference type="InterPro" id="IPR028261">
    <property type="entry name" value="DPD_II"/>
</dbReference>
<accession>A0A1S8CKH7</accession>
<reference evidence="16 17" key="1">
    <citation type="submission" date="2016-11" db="EMBL/GenBank/DDBJ databases">
        <title>Rahnella oryzae sp. nov., isolated from rice root.</title>
        <authorList>
            <person name="Zhang X.-X."/>
            <person name="Zhang J."/>
        </authorList>
    </citation>
    <scope>NUCLEOTIDE SEQUENCE [LARGE SCALE GENOMIC DNA]</scope>
    <source>
        <strain evidence="16 17">J11-6</strain>
    </source>
</reference>
<dbReference type="PANTHER" id="PTHR43073">
    <property type="entry name" value="DIHYDROPYRIMIDINE DEHYDROGENASE [NADP(+)]"/>
    <property type="match status" value="1"/>
</dbReference>
<protein>
    <recommendedName>
        <fullName evidence="14">dihydrouracil dehydrogenase (NAD(+))</fullName>
        <ecNumber evidence="14">1.3.1.1</ecNumber>
    </recommendedName>
    <alternativeName>
        <fullName evidence="9">Dihydrothymine dehydrogenase</fullName>
    </alternativeName>
    <alternativeName>
        <fullName evidence="8">Dihydrouracil dehydrogenase</fullName>
    </alternativeName>
</protein>
<dbReference type="InterPro" id="IPR009051">
    <property type="entry name" value="Helical_ferredxn"/>
</dbReference>
<evidence type="ECO:0000256" key="8">
    <source>
        <dbReference type="ARBA" id="ARBA00030119"/>
    </source>
</evidence>
<organism evidence="16 17">
    <name type="scientific">Serratia oryzae</name>
    <dbReference type="NCBI Taxonomy" id="2034155"/>
    <lineage>
        <taxon>Bacteria</taxon>
        <taxon>Pseudomonadati</taxon>
        <taxon>Pseudomonadota</taxon>
        <taxon>Gammaproteobacteria</taxon>
        <taxon>Enterobacterales</taxon>
        <taxon>Yersiniaceae</taxon>
        <taxon>Serratia</taxon>
    </lineage>
</organism>
<comment type="catalytic activity">
    <reaction evidence="10">
        <text>5,6-dihydrothymine + NAD(+) = thymine + NADH + H(+)</text>
        <dbReference type="Rhea" id="RHEA:28791"/>
        <dbReference type="ChEBI" id="CHEBI:15378"/>
        <dbReference type="ChEBI" id="CHEBI:17821"/>
        <dbReference type="ChEBI" id="CHEBI:27468"/>
        <dbReference type="ChEBI" id="CHEBI:57540"/>
        <dbReference type="ChEBI" id="CHEBI:57945"/>
        <dbReference type="EC" id="1.3.1.1"/>
    </reaction>
</comment>
<dbReference type="GO" id="GO:0051536">
    <property type="term" value="F:iron-sulfur cluster binding"/>
    <property type="evidence" value="ECO:0007669"/>
    <property type="project" value="UniProtKB-KW"/>
</dbReference>
<comment type="subunit">
    <text evidence="13">Heterotetramer of 2 PreA and 2 PreT subunits.</text>
</comment>
<dbReference type="EC" id="1.3.1.1" evidence="14"/>
<dbReference type="PRINTS" id="PR00419">
    <property type="entry name" value="ADXRDTASE"/>
</dbReference>
<dbReference type="GO" id="GO:0004159">
    <property type="term" value="F:dihydropyrimidine dehydrogenase (NAD+) activity"/>
    <property type="evidence" value="ECO:0007669"/>
    <property type="project" value="UniProtKB-EC"/>
</dbReference>
<evidence type="ECO:0000256" key="6">
    <source>
        <dbReference type="ARBA" id="ARBA00023004"/>
    </source>
</evidence>
<dbReference type="Pfam" id="PF14691">
    <property type="entry name" value="Fer4_20"/>
    <property type="match status" value="1"/>
</dbReference>
<evidence type="ECO:0000256" key="9">
    <source>
        <dbReference type="ARBA" id="ARBA00032722"/>
    </source>
</evidence>
<evidence type="ECO:0000256" key="7">
    <source>
        <dbReference type="ARBA" id="ARBA00023014"/>
    </source>
</evidence>
<proteinExistence type="predicted"/>
<dbReference type="InterPro" id="IPR023753">
    <property type="entry name" value="FAD/NAD-binding_dom"/>
</dbReference>
<evidence type="ECO:0000256" key="2">
    <source>
        <dbReference type="ARBA" id="ARBA00022630"/>
    </source>
</evidence>
<keyword evidence="7" id="KW-0411">Iron-sulfur</keyword>
<evidence type="ECO:0000256" key="4">
    <source>
        <dbReference type="ARBA" id="ARBA00022723"/>
    </source>
</evidence>
<evidence type="ECO:0000313" key="16">
    <source>
        <dbReference type="EMBL" id="OMQ22859.1"/>
    </source>
</evidence>
<dbReference type="OrthoDB" id="9810782at2"/>
<dbReference type="GO" id="GO:0046872">
    <property type="term" value="F:metal ion binding"/>
    <property type="evidence" value="ECO:0007669"/>
    <property type="project" value="UniProtKB-KW"/>
</dbReference>